<dbReference type="GO" id="GO:0005524">
    <property type="term" value="F:ATP binding"/>
    <property type="evidence" value="ECO:0007669"/>
    <property type="project" value="UniProtKB-KW"/>
</dbReference>
<feature type="domain" description="ABC transporter" evidence="4">
    <location>
        <begin position="1"/>
        <end position="250"/>
    </location>
</feature>
<dbReference type="GO" id="GO:0005886">
    <property type="term" value="C:plasma membrane"/>
    <property type="evidence" value="ECO:0007669"/>
    <property type="project" value="TreeGrafter"/>
</dbReference>
<evidence type="ECO:0000313" key="6">
    <source>
        <dbReference type="Proteomes" id="UP000032233"/>
    </source>
</evidence>
<dbReference type="STRING" id="1429043.X474_19525"/>
<comment type="caution">
    <text evidence="5">The sequence shown here is derived from an EMBL/GenBank/DDBJ whole genome shotgun (WGS) entry which is preliminary data.</text>
</comment>
<dbReference type="SUPFAM" id="SSF52540">
    <property type="entry name" value="P-loop containing nucleoside triphosphate hydrolases"/>
    <property type="match status" value="1"/>
</dbReference>
<evidence type="ECO:0000256" key="3">
    <source>
        <dbReference type="ARBA" id="ARBA00022840"/>
    </source>
</evidence>
<dbReference type="EMBL" id="AZAC01000033">
    <property type="protein sequence ID" value="KIX12393.1"/>
    <property type="molecule type" value="Genomic_DNA"/>
</dbReference>
<dbReference type="GO" id="GO:0016887">
    <property type="term" value="F:ATP hydrolysis activity"/>
    <property type="evidence" value="ECO:0007669"/>
    <property type="project" value="InterPro"/>
</dbReference>
<dbReference type="InterPro" id="IPR003439">
    <property type="entry name" value="ABC_transporter-like_ATP-bd"/>
</dbReference>
<dbReference type="SMART" id="SM00382">
    <property type="entry name" value="AAA"/>
    <property type="match status" value="1"/>
</dbReference>
<dbReference type="InterPro" id="IPR032823">
    <property type="entry name" value="BCA_ABC_TP_C"/>
</dbReference>
<sequence>MALEDIHLRFGGLNALSGVSFKVAKGHIQAIIGPNGAGKTCILNCICRFYHPYRGRIFYEGQDISKISTHKVASLGIARSFQNIELFKGMTVLDNIKLGHHVHMHGGFLSGGLYLGKAKREEMRVRTEIEEKIIDLLEIEAIRKKVVGTLPYGFQKRVELARALAMRPRILLLDEPMAGMNLEETEDMARFILDVNEEWGVTVVLIEHDMGVVMDISDRVVVLDFGTKIAEGTPEQVSKDPHVIQAYLGSEEAAHSKLGL</sequence>
<evidence type="ECO:0000256" key="2">
    <source>
        <dbReference type="ARBA" id="ARBA00022741"/>
    </source>
</evidence>
<keyword evidence="1" id="KW-0813">Transport</keyword>
<dbReference type="InterPro" id="IPR027417">
    <property type="entry name" value="P-loop_NTPase"/>
</dbReference>
<dbReference type="AlphaFoldDB" id="A0A0D2HPG4"/>
<evidence type="ECO:0000256" key="1">
    <source>
        <dbReference type="ARBA" id="ARBA00022448"/>
    </source>
</evidence>
<dbReference type="PANTHER" id="PTHR45772">
    <property type="entry name" value="CONSERVED COMPONENT OF ABC TRANSPORTER FOR NATURAL AMINO ACIDS-RELATED"/>
    <property type="match status" value="1"/>
</dbReference>
<keyword evidence="3 5" id="KW-0067">ATP-binding</keyword>
<accession>A0A0D2HPG4</accession>
<gene>
    <name evidence="5" type="ORF">X474_19525</name>
</gene>
<dbReference type="InterPro" id="IPR003593">
    <property type="entry name" value="AAA+_ATPase"/>
</dbReference>
<protein>
    <submittedName>
        <fullName evidence="5">Branched-chain amino acid ABC transporter ATP-binding protein</fullName>
    </submittedName>
</protein>
<dbReference type="FunFam" id="3.40.50.300:FF:000421">
    <property type="entry name" value="Branched-chain amino acid ABC transporter ATP-binding protein"/>
    <property type="match status" value="1"/>
</dbReference>
<dbReference type="InParanoid" id="A0A0D2HPG4"/>
<dbReference type="PATRIC" id="fig|1429043.3.peg.4137"/>
<keyword evidence="6" id="KW-1185">Reference proteome</keyword>
<dbReference type="InterPro" id="IPR051120">
    <property type="entry name" value="ABC_AA/LPS_Transport"/>
</dbReference>
<dbReference type="Proteomes" id="UP000032233">
    <property type="component" value="Unassembled WGS sequence"/>
</dbReference>
<proteinExistence type="predicted"/>
<organism evidence="5 6">
    <name type="scientific">Dethiosulfatarculus sandiegensis</name>
    <dbReference type="NCBI Taxonomy" id="1429043"/>
    <lineage>
        <taxon>Bacteria</taxon>
        <taxon>Pseudomonadati</taxon>
        <taxon>Thermodesulfobacteriota</taxon>
        <taxon>Desulfarculia</taxon>
        <taxon>Desulfarculales</taxon>
        <taxon>Desulfarculaceae</taxon>
        <taxon>Dethiosulfatarculus</taxon>
    </lineage>
</organism>
<dbReference type="Gene3D" id="3.40.50.300">
    <property type="entry name" value="P-loop containing nucleotide triphosphate hydrolases"/>
    <property type="match status" value="1"/>
</dbReference>
<evidence type="ECO:0000259" key="4">
    <source>
        <dbReference type="PROSITE" id="PS50893"/>
    </source>
</evidence>
<reference evidence="5 6" key="1">
    <citation type="submission" date="2013-11" db="EMBL/GenBank/DDBJ databases">
        <title>Metagenomic analysis of a methanogenic consortium involved in long chain n-alkane degradation.</title>
        <authorList>
            <person name="Davidova I.A."/>
            <person name="Callaghan A.V."/>
            <person name="Wawrik B."/>
            <person name="Pruitt S."/>
            <person name="Marks C."/>
            <person name="Duncan K.E."/>
            <person name="Suflita J.M."/>
        </authorList>
    </citation>
    <scope>NUCLEOTIDE SEQUENCE [LARGE SCALE GENOMIC DNA]</scope>
    <source>
        <strain evidence="5 6">SPR</strain>
    </source>
</reference>
<dbReference type="Pfam" id="PF12399">
    <property type="entry name" value="BCA_ABC_TP_C"/>
    <property type="match status" value="1"/>
</dbReference>
<keyword evidence="2" id="KW-0547">Nucleotide-binding</keyword>
<evidence type="ECO:0000313" key="5">
    <source>
        <dbReference type="EMBL" id="KIX12393.1"/>
    </source>
</evidence>
<dbReference type="PROSITE" id="PS50893">
    <property type="entry name" value="ABC_TRANSPORTER_2"/>
    <property type="match status" value="1"/>
</dbReference>
<name>A0A0D2HPG4_9BACT</name>
<dbReference type="CDD" id="cd03219">
    <property type="entry name" value="ABC_Mj1267_LivG_branched"/>
    <property type="match status" value="1"/>
</dbReference>
<dbReference type="Pfam" id="PF00005">
    <property type="entry name" value="ABC_tran"/>
    <property type="match status" value="1"/>
</dbReference>
<dbReference type="PANTHER" id="PTHR45772:SF1">
    <property type="entry name" value="ABC TRANSPORTER ATP-BINDING PROTEIN"/>
    <property type="match status" value="1"/>
</dbReference>